<organism evidence="1 2">
    <name type="scientific">Atlantibacter hermannii NBRC 105704</name>
    <dbReference type="NCBI Taxonomy" id="1115512"/>
    <lineage>
        <taxon>Bacteria</taxon>
        <taxon>Pseudomonadati</taxon>
        <taxon>Pseudomonadota</taxon>
        <taxon>Gammaproteobacteria</taxon>
        <taxon>Enterobacterales</taxon>
        <taxon>Enterobacteriaceae</taxon>
        <taxon>Atlantibacter</taxon>
    </lineage>
</organism>
<accession>H5V5F7</accession>
<dbReference type="AlphaFoldDB" id="H5V5F7"/>
<dbReference type="EMBL" id="BAFF01000013">
    <property type="protein sequence ID" value="GAB53215.1"/>
    <property type="molecule type" value="Genomic_DNA"/>
</dbReference>
<evidence type="ECO:0000313" key="2">
    <source>
        <dbReference type="Proteomes" id="UP000010297"/>
    </source>
</evidence>
<dbReference type="Proteomes" id="UP000010297">
    <property type="component" value="Unassembled WGS sequence"/>
</dbReference>
<reference evidence="1 2" key="1">
    <citation type="submission" date="2012-02" db="EMBL/GenBank/DDBJ databases">
        <title>Whole genome shotgun sequence of Escherichia hermannii NBRC 105704.</title>
        <authorList>
            <person name="Yoshida I."/>
            <person name="Hosoyama A."/>
            <person name="Tsuchikane K."/>
            <person name="Katsumata H."/>
            <person name="Yamazaki S."/>
            <person name="Fujita N."/>
        </authorList>
    </citation>
    <scope>NUCLEOTIDE SEQUENCE [LARGE SCALE GENOMIC DNA]</scope>
    <source>
        <strain evidence="1 2">NBRC 105704</strain>
    </source>
</reference>
<comment type="caution">
    <text evidence="1">The sequence shown here is derived from an EMBL/GenBank/DDBJ whole genome shotgun (WGS) entry which is preliminary data.</text>
</comment>
<keyword evidence="2" id="KW-1185">Reference proteome</keyword>
<name>H5V5F7_ATLHE</name>
<evidence type="ECO:0000313" key="1">
    <source>
        <dbReference type="EMBL" id="GAB53215.1"/>
    </source>
</evidence>
<sequence>MVIISHARFDKNSDRQSKQMAVFDTATASLTPLSFPYTHTLSYSLRCFVFLSYLLCQHQGQRTHAPSWLR</sequence>
<protein>
    <submittedName>
        <fullName evidence="1">Uncharacterized protein</fullName>
    </submittedName>
</protein>
<proteinExistence type="predicted"/>
<gene>
    <name evidence="1" type="ORF">EH105704_13_00020</name>
</gene>